<dbReference type="Proteomes" id="UP000053097">
    <property type="component" value="Unassembled WGS sequence"/>
</dbReference>
<dbReference type="AlphaFoldDB" id="A0A026WSM1"/>
<gene>
    <name evidence="1" type="ORF">X777_14810</name>
</gene>
<evidence type="ECO:0000313" key="1">
    <source>
        <dbReference type="EMBL" id="EZA58641.1"/>
    </source>
</evidence>
<protein>
    <submittedName>
        <fullName evidence="1">Uncharacterized protein</fullName>
    </submittedName>
</protein>
<organism evidence="1 2">
    <name type="scientific">Ooceraea biroi</name>
    <name type="common">Clonal raider ant</name>
    <name type="synonym">Cerapachys biroi</name>
    <dbReference type="NCBI Taxonomy" id="2015173"/>
    <lineage>
        <taxon>Eukaryota</taxon>
        <taxon>Metazoa</taxon>
        <taxon>Ecdysozoa</taxon>
        <taxon>Arthropoda</taxon>
        <taxon>Hexapoda</taxon>
        <taxon>Insecta</taxon>
        <taxon>Pterygota</taxon>
        <taxon>Neoptera</taxon>
        <taxon>Endopterygota</taxon>
        <taxon>Hymenoptera</taxon>
        <taxon>Apocrita</taxon>
        <taxon>Aculeata</taxon>
        <taxon>Formicoidea</taxon>
        <taxon>Formicidae</taxon>
        <taxon>Dorylinae</taxon>
        <taxon>Ooceraea</taxon>
    </lineage>
</organism>
<keyword evidence="2" id="KW-1185">Reference proteome</keyword>
<dbReference type="EMBL" id="KK107119">
    <property type="protein sequence ID" value="EZA58641.1"/>
    <property type="molecule type" value="Genomic_DNA"/>
</dbReference>
<sequence>MYIPMAHDGGYNLYRRLILGGVIASAARAQISGDLRSDTNGCCRRRLRRYTRRLPELIKVHESEIAWSTLNSRVLDIEPKPSGNFGRHSDV</sequence>
<name>A0A026WSM1_OOCBI</name>
<reference evidence="1 2" key="1">
    <citation type="journal article" date="2014" name="Curr. Biol.">
        <title>The genome of the clonal raider ant Cerapachys biroi.</title>
        <authorList>
            <person name="Oxley P.R."/>
            <person name="Ji L."/>
            <person name="Fetter-Pruneda I."/>
            <person name="McKenzie S.K."/>
            <person name="Li C."/>
            <person name="Hu H."/>
            <person name="Zhang G."/>
            <person name="Kronauer D.J."/>
        </authorList>
    </citation>
    <scope>NUCLEOTIDE SEQUENCE [LARGE SCALE GENOMIC DNA]</scope>
</reference>
<accession>A0A026WSM1</accession>
<proteinExistence type="predicted"/>
<evidence type="ECO:0000313" key="2">
    <source>
        <dbReference type="Proteomes" id="UP000053097"/>
    </source>
</evidence>